<proteinExistence type="inferred from homology"/>
<evidence type="ECO:0000256" key="3">
    <source>
        <dbReference type="ARBA" id="ARBA00022729"/>
    </source>
</evidence>
<protein>
    <submittedName>
        <fullName evidence="6">Multiple sugar transport system substrate-binding protein</fullName>
    </submittedName>
</protein>
<evidence type="ECO:0000256" key="2">
    <source>
        <dbReference type="ARBA" id="ARBA00022448"/>
    </source>
</evidence>
<name>A0A2M8Z1H2_9FIRM</name>
<dbReference type="PANTHER" id="PTHR30061">
    <property type="entry name" value="MALTOSE-BINDING PERIPLASMIC PROTEIN"/>
    <property type="match status" value="1"/>
</dbReference>
<keyword evidence="3 5" id="KW-0732">Signal</keyword>
<sequence>MKKMVSLMVAAALVAGGISGCSKAAVKETSGGAAGQEKTAETTASQESGGGEKSPVTLTYWQHSSAARDDMMTELVKTFEEQNPDIKVNLEFIPEADYSQKLIPALATDTAPDVFQIQSGMVSKLAQSGAIKPLAESVMSADSITAGFVPAAVDGLKYDGKYYGMPTDLQTIVLLWNKKLVSEAGLDAEKGPQTWEEFFDWARKLTKTEDGKLVQSGWGGTGYAPEVLSIIKQYGGTFYDDTAGQYVFADDPKVLEAIKAYIASYKTDKVYNTEFVKSWAGFRQGLIGMMLGHPAMIGNLPQTAPDLDFGVGLIPAKGESRATCVTSWGYVMSAKAPDEAATRFIQFLSSEDVEKQWTEKTGELPARKTLLEDAGLKSELKVAVAIESLNDSFVGVLQTSALNTIWTESMDRILKTDEPLETILKDAQSKMNDELKNPV</sequence>
<feature type="region of interest" description="Disordered" evidence="4">
    <location>
        <begin position="29"/>
        <end position="56"/>
    </location>
</feature>
<dbReference type="OrthoDB" id="383712at2"/>
<accession>A0A2M8Z1H2</accession>
<feature type="chain" id="PRO_5014786463" evidence="5">
    <location>
        <begin position="25"/>
        <end position="439"/>
    </location>
</feature>
<dbReference type="AlphaFoldDB" id="A0A2M8Z1H2"/>
<dbReference type="CDD" id="cd14748">
    <property type="entry name" value="PBP2_UgpB"/>
    <property type="match status" value="1"/>
</dbReference>
<dbReference type="Proteomes" id="UP000231092">
    <property type="component" value="Unassembled WGS sequence"/>
</dbReference>
<evidence type="ECO:0000313" key="6">
    <source>
        <dbReference type="EMBL" id="PJJ27289.1"/>
    </source>
</evidence>
<organism evidence="6 7">
    <name type="scientific">[Clostridium] celerecrescens 18A</name>
    <dbReference type="NCBI Taxonomy" id="1286362"/>
    <lineage>
        <taxon>Bacteria</taxon>
        <taxon>Bacillati</taxon>
        <taxon>Bacillota</taxon>
        <taxon>Clostridia</taxon>
        <taxon>Lachnospirales</taxon>
        <taxon>Lachnospiraceae</taxon>
        <taxon>Lacrimispora</taxon>
    </lineage>
</organism>
<evidence type="ECO:0000256" key="4">
    <source>
        <dbReference type="SAM" id="MobiDB-lite"/>
    </source>
</evidence>
<dbReference type="GO" id="GO:0055052">
    <property type="term" value="C:ATP-binding cassette (ABC) transporter complex, substrate-binding subunit-containing"/>
    <property type="evidence" value="ECO:0007669"/>
    <property type="project" value="TreeGrafter"/>
</dbReference>
<dbReference type="EMBL" id="PGET01000001">
    <property type="protein sequence ID" value="PJJ27289.1"/>
    <property type="molecule type" value="Genomic_DNA"/>
</dbReference>
<dbReference type="GO" id="GO:0015768">
    <property type="term" value="P:maltose transport"/>
    <property type="evidence" value="ECO:0007669"/>
    <property type="project" value="TreeGrafter"/>
</dbReference>
<keyword evidence="6" id="KW-0762">Sugar transport</keyword>
<evidence type="ECO:0000256" key="5">
    <source>
        <dbReference type="SAM" id="SignalP"/>
    </source>
</evidence>
<dbReference type="SUPFAM" id="SSF53850">
    <property type="entry name" value="Periplasmic binding protein-like II"/>
    <property type="match status" value="1"/>
</dbReference>
<dbReference type="PANTHER" id="PTHR30061:SF50">
    <property type="entry name" value="MALTOSE_MALTODEXTRIN-BINDING PERIPLASMIC PROTEIN"/>
    <property type="match status" value="1"/>
</dbReference>
<dbReference type="InterPro" id="IPR006059">
    <property type="entry name" value="SBP"/>
</dbReference>
<dbReference type="PROSITE" id="PS51257">
    <property type="entry name" value="PROKAR_LIPOPROTEIN"/>
    <property type="match status" value="1"/>
</dbReference>
<feature type="signal peptide" evidence="5">
    <location>
        <begin position="1"/>
        <end position="24"/>
    </location>
</feature>
<dbReference type="RefSeq" id="WP_100303948.1">
    <property type="nucleotide sequence ID" value="NZ_PGET01000001.1"/>
</dbReference>
<reference evidence="6 7" key="1">
    <citation type="submission" date="2017-11" db="EMBL/GenBank/DDBJ databases">
        <title>Understudied soil microbes with underappreciated capabilities: Untangling the Clostridium saccharolyticum group.</title>
        <authorList>
            <person name="Leschine S."/>
        </authorList>
    </citation>
    <scope>NUCLEOTIDE SEQUENCE [LARGE SCALE GENOMIC DNA]</scope>
    <source>
        <strain evidence="6 7">18A</strain>
    </source>
</reference>
<evidence type="ECO:0000313" key="7">
    <source>
        <dbReference type="Proteomes" id="UP000231092"/>
    </source>
</evidence>
<evidence type="ECO:0000256" key="1">
    <source>
        <dbReference type="ARBA" id="ARBA00008520"/>
    </source>
</evidence>
<keyword evidence="2" id="KW-0813">Transport</keyword>
<dbReference type="GO" id="GO:0042956">
    <property type="term" value="P:maltodextrin transmembrane transport"/>
    <property type="evidence" value="ECO:0007669"/>
    <property type="project" value="TreeGrafter"/>
</dbReference>
<dbReference type="Pfam" id="PF01547">
    <property type="entry name" value="SBP_bac_1"/>
    <property type="match status" value="1"/>
</dbReference>
<dbReference type="GO" id="GO:1901982">
    <property type="term" value="F:maltose binding"/>
    <property type="evidence" value="ECO:0007669"/>
    <property type="project" value="TreeGrafter"/>
</dbReference>
<comment type="caution">
    <text evidence="6">The sequence shown here is derived from an EMBL/GenBank/DDBJ whole genome shotgun (WGS) entry which is preliminary data.</text>
</comment>
<dbReference type="Gene3D" id="3.40.190.10">
    <property type="entry name" value="Periplasmic binding protein-like II"/>
    <property type="match status" value="1"/>
</dbReference>
<comment type="similarity">
    <text evidence="1">Belongs to the bacterial solute-binding protein 1 family.</text>
</comment>
<gene>
    <name evidence="6" type="ORF">H171_0752</name>
</gene>